<name>A0AAD7BCG1_MYCRO</name>
<organism evidence="3 4">
    <name type="scientific">Mycena rosella</name>
    <name type="common">Pink bonnet</name>
    <name type="synonym">Agaricus rosellus</name>
    <dbReference type="NCBI Taxonomy" id="1033263"/>
    <lineage>
        <taxon>Eukaryota</taxon>
        <taxon>Fungi</taxon>
        <taxon>Dikarya</taxon>
        <taxon>Basidiomycota</taxon>
        <taxon>Agaricomycotina</taxon>
        <taxon>Agaricomycetes</taxon>
        <taxon>Agaricomycetidae</taxon>
        <taxon>Agaricales</taxon>
        <taxon>Marasmiineae</taxon>
        <taxon>Mycenaceae</taxon>
        <taxon>Mycena</taxon>
    </lineage>
</organism>
<proteinExistence type="predicted"/>
<dbReference type="Gene3D" id="4.10.240.10">
    <property type="entry name" value="Zn(2)-C6 fungal-type DNA-binding domain"/>
    <property type="match status" value="1"/>
</dbReference>
<sequence length="213" mass="23124">MSGSSTCTTFQKRRRTYVACLTCRKRKIKARICLCVTFSDADSRPCTRCAQRGIPCEYAPVQSANGDSGTSSPEPQAPPCASVWTDNSEHGIVPPCAEIAGHVNHWSRGSTRSLAPRPQPYPRPYRPNVGTTGETELPRARPPPPFISNQAWMPSPPFVDDVTGQPHPSDARVSHSRGPGLPPNDCLCPPGLCYCDFDFDNFAALLLPVDSSV</sequence>
<dbReference type="Proteomes" id="UP001221757">
    <property type="component" value="Unassembled WGS sequence"/>
</dbReference>
<keyword evidence="4" id="KW-1185">Reference proteome</keyword>
<reference evidence="3" key="1">
    <citation type="submission" date="2023-03" db="EMBL/GenBank/DDBJ databases">
        <title>Massive genome expansion in bonnet fungi (Mycena s.s.) driven by repeated elements and novel gene families across ecological guilds.</title>
        <authorList>
            <consortium name="Lawrence Berkeley National Laboratory"/>
            <person name="Harder C.B."/>
            <person name="Miyauchi S."/>
            <person name="Viragh M."/>
            <person name="Kuo A."/>
            <person name="Thoen E."/>
            <person name="Andreopoulos B."/>
            <person name="Lu D."/>
            <person name="Skrede I."/>
            <person name="Drula E."/>
            <person name="Henrissat B."/>
            <person name="Morin E."/>
            <person name="Kohler A."/>
            <person name="Barry K."/>
            <person name="LaButti K."/>
            <person name="Morin E."/>
            <person name="Salamov A."/>
            <person name="Lipzen A."/>
            <person name="Mereny Z."/>
            <person name="Hegedus B."/>
            <person name="Baldrian P."/>
            <person name="Stursova M."/>
            <person name="Weitz H."/>
            <person name="Taylor A."/>
            <person name="Grigoriev I.V."/>
            <person name="Nagy L.G."/>
            <person name="Martin F."/>
            <person name="Kauserud H."/>
        </authorList>
    </citation>
    <scope>NUCLEOTIDE SEQUENCE</scope>
    <source>
        <strain evidence="3">CBHHK067</strain>
    </source>
</reference>
<dbReference type="GO" id="GO:0008270">
    <property type="term" value="F:zinc ion binding"/>
    <property type="evidence" value="ECO:0007669"/>
    <property type="project" value="InterPro"/>
</dbReference>
<dbReference type="SMART" id="SM00066">
    <property type="entry name" value="GAL4"/>
    <property type="match status" value="1"/>
</dbReference>
<evidence type="ECO:0000259" key="2">
    <source>
        <dbReference type="SMART" id="SM00066"/>
    </source>
</evidence>
<comment type="caution">
    <text evidence="3">The sequence shown here is derived from an EMBL/GenBank/DDBJ whole genome shotgun (WGS) entry which is preliminary data.</text>
</comment>
<gene>
    <name evidence="3" type="ORF">B0H17DRAFT_1220235</name>
</gene>
<feature type="region of interest" description="Disordered" evidence="1">
    <location>
        <begin position="108"/>
        <end position="179"/>
    </location>
</feature>
<evidence type="ECO:0000313" key="4">
    <source>
        <dbReference type="Proteomes" id="UP001221757"/>
    </source>
</evidence>
<accession>A0AAD7BCG1</accession>
<dbReference type="InterPro" id="IPR001138">
    <property type="entry name" value="Zn2Cys6_DnaBD"/>
</dbReference>
<dbReference type="AlphaFoldDB" id="A0AAD7BCG1"/>
<feature type="domain" description="Zn(2)-C6 fungal-type" evidence="2">
    <location>
        <begin position="14"/>
        <end position="67"/>
    </location>
</feature>
<evidence type="ECO:0000313" key="3">
    <source>
        <dbReference type="EMBL" id="KAJ7616724.1"/>
    </source>
</evidence>
<evidence type="ECO:0000256" key="1">
    <source>
        <dbReference type="SAM" id="MobiDB-lite"/>
    </source>
</evidence>
<dbReference type="SUPFAM" id="SSF57701">
    <property type="entry name" value="Zn2/Cys6 DNA-binding domain"/>
    <property type="match status" value="1"/>
</dbReference>
<dbReference type="GO" id="GO:0000981">
    <property type="term" value="F:DNA-binding transcription factor activity, RNA polymerase II-specific"/>
    <property type="evidence" value="ECO:0007669"/>
    <property type="project" value="InterPro"/>
</dbReference>
<dbReference type="InterPro" id="IPR036864">
    <property type="entry name" value="Zn2-C6_fun-type_DNA-bd_sf"/>
</dbReference>
<protein>
    <recommendedName>
        <fullName evidence="2">Zn(2)-C6 fungal-type domain-containing protein</fullName>
    </recommendedName>
</protein>
<dbReference type="EMBL" id="JARKIE010000798">
    <property type="protein sequence ID" value="KAJ7616724.1"/>
    <property type="molecule type" value="Genomic_DNA"/>
</dbReference>
<dbReference type="CDD" id="cd00067">
    <property type="entry name" value="GAL4"/>
    <property type="match status" value="1"/>
</dbReference>